<protein>
    <submittedName>
        <fullName evidence="2">Macaca fascicularis brain cDNA clone: QflA-17026, similar to human KIAA0773 gene product (KIAA0773), mRNA, RefSeq: NM_014690.2</fullName>
    </submittedName>
</protein>
<name>I7GL57_MACFA</name>
<accession>I7GL57</accession>
<dbReference type="AlphaFoldDB" id="I7GL57"/>
<organism evidence="2">
    <name type="scientific">Macaca fascicularis</name>
    <name type="common">Crab-eating macaque</name>
    <name type="synonym">Cynomolgus monkey</name>
    <dbReference type="NCBI Taxonomy" id="9541"/>
    <lineage>
        <taxon>Eukaryota</taxon>
        <taxon>Metazoa</taxon>
        <taxon>Chordata</taxon>
        <taxon>Craniata</taxon>
        <taxon>Vertebrata</taxon>
        <taxon>Euteleostomi</taxon>
        <taxon>Mammalia</taxon>
        <taxon>Eutheria</taxon>
        <taxon>Euarchontoglires</taxon>
        <taxon>Primates</taxon>
        <taxon>Haplorrhini</taxon>
        <taxon>Catarrhini</taxon>
        <taxon>Cercopithecidae</taxon>
        <taxon>Cercopithecinae</taxon>
        <taxon>Macaca</taxon>
    </lineage>
</organism>
<feature type="compositionally biased region" description="Polar residues" evidence="1">
    <location>
        <begin position="1"/>
        <end position="19"/>
    </location>
</feature>
<proteinExistence type="evidence at transcript level"/>
<evidence type="ECO:0000313" key="2">
    <source>
        <dbReference type="EMBL" id="BAE89245.1"/>
    </source>
</evidence>
<sequence length="36" mass="3753">MGSNAHCQSPTQASESLSAWGSGRDVMLEKVTGCVQ</sequence>
<evidence type="ECO:0000256" key="1">
    <source>
        <dbReference type="SAM" id="MobiDB-lite"/>
    </source>
</evidence>
<feature type="region of interest" description="Disordered" evidence="1">
    <location>
        <begin position="1"/>
        <end position="22"/>
    </location>
</feature>
<reference evidence="2" key="1">
    <citation type="journal article" date="2007" name="PLoS Biol.">
        <title>Rate of evolution in brain-expressed genes in humans and other primates.</title>
        <authorList>
            <person name="Wang H.-Y."/>
            <person name="Chien H.-C."/>
            <person name="Osada N."/>
            <person name="Hashimoto K."/>
            <person name="Sugano S."/>
            <person name="Gojobori T."/>
            <person name="Chou C.-K."/>
            <person name="Tsai S.-F."/>
            <person name="Wu C.-I."/>
            <person name="Shen C.-K.J."/>
        </authorList>
    </citation>
    <scope>NUCLEOTIDE SEQUENCE</scope>
</reference>
<dbReference type="EMBL" id="AB172183">
    <property type="protein sequence ID" value="BAE89245.1"/>
    <property type="molecule type" value="mRNA"/>
</dbReference>